<dbReference type="Proteomes" id="UP001233172">
    <property type="component" value="Unassembled WGS sequence"/>
</dbReference>
<keyword evidence="2" id="KW-1185">Reference proteome</keyword>
<dbReference type="Gene3D" id="1.20.1070.10">
    <property type="entry name" value="Rhodopsin 7-helix transmembrane proteins"/>
    <property type="match status" value="1"/>
</dbReference>
<dbReference type="EMBL" id="JASAOG010000062">
    <property type="protein sequence ID" value="KAK0056412.1"/>
    <property type="molecule type" value="Genomic_DNA"/>
</dbReference>
<evidence type="ECO:0000313" key="2">
    <source>
        <dbReference type="Proteomes" id="UP001233172"/>
    </source>
</evidence>
<organism evidence="1 2">
    <name type="scientific">Biomphalaria pfeifferi</name>
    <name type="common">Bloodfluke planorb</name>
    <name type="synonym">Freshwater snail</name>
    <dbReference type="NCBI Taxonomy" id="112525"/>
    <lineage>
        <taxon>Eukaryota</taxon>
        <taxon>Metazoa</taxon>
        <taxon>Spiralia</taxon>
        <taxon>Lophotrochozoa</taxon>
        <taxon>Mollusca</taxon>
        <taxon>Gastropoda</taxon>
        <taxon>Heterobranchia</taxon>
        <taxon>Euthyneura</taxon>
        <taxon>Panpulmonata</taxon>
        <taxon>Hygrophila</taxon>
        <taxon>Lymnaeoidea</taxon>
        <taxon>Planorbidae</taxon>
        <taxon>Biomphalaria</taxon>
    </lineage>
</organism>
<keyword evidence="1" id="KW-0675">Receptor</keyword>
<accession>A0AAD8BKN2</accession>
<name>A0AAD8BKN2_BIOPF</name>
<reference evidence="1" key="1">
    <citation type="journal article" date="2023" name="PLoS Negl. Trop. Dis.">
        <title>A genome sequence for Biomphalaria pfeifferi, the major vector snail for the human-infecting parasite Schistosoma mansoni.</title>
        <authorList>
            <person name="Bu L."/>
            <person name="Lu L."/>
            <person name="Laidemitt M.R."/>
            <person name="Zhang S.M."/>
            <person name="Mutuku M."/>
            <person name="Mkoji G."/>
            <person name="Steinauer M."/>
            <person name="Loker E.S."/>
        </authorList>
    </citation>
    <scope>NUCLEOTIDE SEQUENCE</scope>
    <source>
        <strain evidence="1">KasaAsao</strain>
    </source>
</reference>
<dbReference type="AlphaFoldDB" id="A0AAD8BKN2"/>
<feature type="non-terminal residue" evidence="1">
    <location>
        <position position="1"/>
    </location>
</feature>
<evidence type="ECO:0000313" key="1">
    <source>
        <dbReference type="EMBL" id="KAK0056412.1"/>
    </source>
</evidence>
<comment type="caution">
    <text evidence="1">The sequence shown here is derived from an EMBL/GenBank/DDBJ whole genome shotgun (WGS) entry which is preliminary data.</text>
</comment>
<protein>
    <submittedName>
        <fullName evidence="1">Allatostatin-A receptor</fullName>
    </submittedName>
</protein>
<gene>
    <name evidence="1" type="ORF">Bpfe_014192</name>
</gene>
<sequence>LAVSDVGMLGTLVWLNLCFNPLFHNLDLPFDSVEIQYLTAGWPHVVFTQITSWITAFITLERCLCIALPLKASDL</sequence>
<proteinExistence type="predicted"/>
<reference evidence="1" key="2">
    <citation type="submission" date="2023-04" db="EMBL/GenBank/DDBJ databases">
        <authorList>
            <person name="Bu L."/>
            <person name="Lu L."/>
            <person name="Laidemitt M.R."/>
            <person name="Zhang S.M."/>
            <person name="Mutuku M."/>
            <person name="Mkoji G."/>
            <person name="Steinauer M."/>
            <person name="Loker E.S."/>
        </authorList>
    </citation>
    <scope>NUCLEOTIDE SEQUENCE</scope>
    <source>
        <strain evidence="1">KasaAsao</strain>
        <tissue evidence="1">Whole Snail</tissue>
    </source>
</reference>